<evidence type="ECO:0000313" key="3">
    <source>
        <dbReference type="Proteomes" id="UP000623467"/>
    </source>
</evidence>
<dbReference type="Proteomes" id="UP000623467">
    <property type="component" value="Unassembled WGS sequence"/>
</dbReference>
<evidence type="ECO:0000313" key="2">
    <source>
        <dbReference type="EMBL" id="KAF7375490.1"/>
    </source>
</evidence>
<dbReference type="EMBL" id="JACAZH010000002">
    <property type="protein sequence ID" value="KAF7375490.1"/>
    <property type="molecule type" value="Genomic_DNA"/>
</dbReference>
<evidence type="ECO:0000256" key="1">
    <source>
        <dbReference type="SAM" id="Coils"/>
    </source>
</evidence>
<feature type="coiled-coil region" evidence="1">
    <location>
        <begin position="12"/>
        <end position="39"/>
    </location>
</feature>
<keyword evidence="3" id="KW-1185">Reference proteome</keyword>
<proteinExistence type="predicted"/>
<organism evidence="2 3">
    <name type="scientific">Mycena sanguinolenta</name>
    <dbReference type="NCBI Taxonomy" id="230812"/>
    <lineage>
        <taxon>Eukaryota</taxon>
        <taxon>Fungi</taxon>
        <taxon>Dikarya</taxon>
        <taxon>Basidiomycota</taxon>
        <taxon>Agaricomycotina</taxon>
        <taxon>Agaricomycetes</taxon>
        <taxon>Agaricomycetidae</taxon>
        <taxon>Agaricales</taxon>
        <taxon>Marasmiineae</taxon>
        <taxon>Mycenaceae</taxon>
        <taxon>Mycena</taxon>
    </lineage>
</organism>
<dbReference type="AlphaFoldDB" id="A0A8H7DIF6"/>
<accession>A0A8H7DIF6</accession>
<gene>
    <name evidence="2" type="ORF">MSAN_00437000</name>
</gene>
<protein>
    <submittedName>
        <fullName evidence="2">F-box domain-containing protein</fullName>
    </submittedName>
</protein>
<sequence length="358" mass="39844">MSRSIEELRAHIVKLDSEIDLQTKLLKNLERDKGLAQRQLNAALDPVARLPPEISSEIFLQSLSASPSGKQGLPTALLSICNAWTDIVLATPALWTTVHIHFPCGEDLAENLPMWFQRARNLPLSILITIRGPSSNWSHSVSDVLWRHGGQVKHLEILDNDSDLLAFSYDADGADDTIDLFGDTTSVSLPLLETLAIRCQRQQRMYNPSQIFQLLREAPNIVEFISHKVRTGINPAPETLVIPTLRRVIFGETSSGDDEIFLYLSLPALEALSLPMRYISGDELLACVKRSAAPLQDLALGWEFDMMESIQLHDCLRLIPQSCQIHDVVALLVRGSGFLYCVGRLLSPPGSPRSHHSY</sequence>
<dbReference type="OrthoDB" id="2840257at2759"/>
<comment type="caution">
    <text evidence="2">The sequence shown here is derived from an EMBL/GenBank/DDBJ whole genome shotgun (WGS) entry which is preliminary data.</text>
</comment>
<reference evidence="2" key="1">
    <citation type="submission" date="2020-05" db="EMBL/GenBank/DDBJ databases">
        <title>Mycena genomes resolve the evolution of fungal bioluminescence.</title>
        <authorList>
            <person name="Tsai I.J."/>
        </authorList>
    </citation>
    <scope>NUCLEOTIDE SEQUENCE</scope>
    <source>
        <strain evidence="2">160909Yilan</strain>
    </source>
</reference>
<name>A0A8H7DIF6_9AGAR</name>
<keyword evidence="1" id="KW-0175">Coiled coil</keyword>